<evidence type="ECO:0000313" key="2">
    <source>
        <dbReference type="EMBL" id="MBO3084744.1"/>
    </source>
</evidence>
<dbReference type="Proteomes" id="UP000678317">
    <property type="component" value="Unassembled WGS sequence"/>
</dbReference>
<dbReference type="RefSeq" id="WP_208289406.1">
    <property type="nucleotide sequence ID" value="NZ_JAGFBM010000003.1"/>
</dbReference>
<comment type="caution">
    <text evidence="2">The sequence shown here is derived from an EMBL/GenBank/DDBJ whole genome shotgun (WGS) entry which is preliminary data.</text>
</comment>
<keyword evidence="3" id="KW-1185">Reference proteome</keyword>
<organism evidence="2 3">
    <name type="scientific">Cellulomonas fengjieae</name>
    <dbReference type="NCBI Taxonomy" id="2819978"/>
    <lineage>
        <taxon>Bacteria</taxon>
        <taxon>Bacillati</taxon>
        <taxon>Actinomycetota</taxon>
        <taxon>Actinomycetes</taxon>
        <taxon>Micrococcales</taxon>
        <taxon>Cellulomonadaceae</taxon>
        <taxon>Cellulomonas</taxon>
    </lineage>
</organism>
<sequence>MNRASHIALAWVVPGFANYGLDIPGSEVAAAETRSGSSGVDASSSAPPLQIE</sequence>
<feature type="compositionally biased region" description="Low complexity" evidence="1">
    <location>
        <begin position="35"/>
        <end position="46"/>
    </location>
</feature>
<evidence type="ECO:0000313" key="3">
    <source>
        <dbReference type="Proteomes" id="UP000678317"/>
    </source>
</evidence>
<evidence type="ECO:0000256" key="1">
    <source>
        <dbReference type="SAM" id="MobiDB-lite"/>
    </source>
</evidence>
<accession>A0ABS3SG68</accession>
<proteinExistence type="predicted"/>
<reference evidence="2 3" key="1">
    <citation type="submission" date="2021-03" db="EMBL/GenBank/DDBJ databases">
        <title>novel species in genus Cellulomonas.</title>
        <authorList>
            <person name="Zhang G."/>
        </authorList>
    </citation>
    <scope>NUCLEOTIDE SEQUENCE [LARGE SCALE GENOMIC DNA]</scope>
    <source>
        <strain evidence="3">zg-ZUI188</strain>
    </source>
</reference>
<feature type="region of interest" description="Disordered" evidence="1">
    <location>
        <begin position="31"/>
        <end position="52"/>
    </location>
</feature>
<name>A0ABS3SG68_9CELL</name>
<dbReference type="EMBL" id="JAGFBM010000003">
    <property type="protein sequence ID" value="MBO3084744.1"/>
    <property type="molecule type" value="Genomic_DNA"/>
</dbReference>
<protein>
    <submittedName>
        <fullName evidence="2">Uncharacterized protein</fullName>
    </submittedName>
</protein>
<gene>
    <name evidence="2" type="ORF">J4035_08840</name>
</gene>